<dbReference type="EMBL" id="UINC01030404">
    <property type="protein sequence ID" value="SVB14751.1"/>
    <property type="molecule type" value="Genomic_DNA"/>
</dbReference>
<dbReference type="AlphaFoldDB" id="A0A382BMI6"/>
<dbReference type="InterPro" id="IPR001478">
    <property type="entry name" value="PDZ"/>
</dbReference>
<proteinExistence type="predicted"/>
<name>A0A382BMI6_9ZZZZ</name>
<evidence type="ECO:0000313" key="2">
    <source>
        <dbReference type="EMBL" id="SVB14751.1"/>
    </source>
</evidence>
<sequence>GDVIAGLEDEPINSLSGMYRKLWSLGNAGVTVMLNIKRDGEDMDVSVKSDSRYNLMSKRSNH</sequence>
<organism evidence="2">
    <name type="scientific">marine metagenome</name>
    <dbReference type="NCBI Taxonomy" id="408172"/>
    <lineage>
        <taxon>unclassified sequences</taxon>
        <taxon>metagenomes</taxon>
        <taxon>ecological metagenomes</taxon>
    </lineage>
</organism>
<gene>
    <name evidence="2" type="ORF">METZ01_LOCUS167605</name>
</gene>
<reference evidence="2" key="1">
    <citation type="submission" date="2018-05" db="EMBL/GenBank/DDBJ databases">
        <authorList>
            <person name="Lanie J.A."/>
            <person name="Ng W.-L."/>
            <person name="Kazmierczak K.M."/>
            <person name="Andrzejewski T.M."/>
            <person name="Davidsen T.M."/>
            <person name="Wayne K.J."/>
            <person name="Tettelin H."/>
            <person name="Glass J.I."/>
            <person name="Rusch D."/>
            <person name="Podicherti R."/>
            <person name="Tsui H.-C.T."/>
            <person name="Winkler M.E."/>
        </authorList>
    </citation>
    <scope>NUCLEOTIDE SEQUENCE</scope>
</reference>
<evidence type="ECO:0000259" key="1">
    <source>
        <dbReference type="Pfam" id="PF13180"/>
    </source>
</evidence>
<accession>A0A382BMI6</accession>
<dbReference type="SUPFAM" id="SSF50156">
    <property type="entry name" value="PDZ domain-like"/>
    <property type="match status" value="1"/>
</dbReference>
<feature type="domain" description="PDZ" evidence="1">
    <location>
        <begin position="1"/>
        <end position="48"/>
    </location>
</feature>
<feature type="non-terminal residue" evidence="2">
    <location>
        <position position="1"/>
    </location>
</feature>
<dbReference type="Gene3D" id="2.30.42.10">
    <property type="match status" value="1"/>
</dbReference>
<dbReference type="Pfam" id="PF13180">
    <property type="entry name" value="PDZ_2"/>
    <property type="match status" value="1"/>
</dbReference>
<dbReference type="InterPro" id="IPR036034">
    <property type="entry name" value="PDZ_sf"/>
</dbReference>
<protein>
    <recommendedName>
        <fullName evidence="1">PDZ domain-containing protein</fullName>
    </recommendedName>
</protein>